<dbReference type="EMBL" id="JABZXJ010000105">
    <property type="protein sequence ID" value="MBF1650738.1"/>
    <property type="molecule type" value="Genomic_DNA"/>
</dbReference>
<dbReference type="InterPro" id="IPR024524">
    <property type="entry name" value="DUF3800"/>
</dbReference>
<organism evidence="1 2">
    <name type="scientific">Rothia dentocariosa</name>
    <dbReference type="NCBI Taxonomy" id="2047"/>
    <lineage>
        <taxon>Bacteria</taxon>
        <taxon>Bacillati</taxon>
        <taxon>Actinomycetota</taxon>
        <taxon>Actinomycetes</taxon>
        <taxon>Micrococcales</taxon>
        <taxon>Micrococcaceae</taxon>
        <taxon>Rothia</taxon>
    </lineage>
</organism>
<proteinExistence type="predicted"/>
<accession>A0A930KHB0</accession>
<comment type="caution">
    <text evidence="1">The sequence shown here is derived from an EMBL/GenBank/DDBJ whole genome shotgun (WGS) entry which is preliminary data.</text>
</comment>
<sequence>MAELSVFIDESGDFGPYEPHAPYYIITLLFHDQSVDISEQIGHLRRHLAEQGFAETHAIHSAPLIRREKDYSGMDLTARRKLFRSLFNFIRLCEISHKSFVFKKSEFPDHDKMVSRISREVSMFLRDNLPFLQGFDSIIVYYDNGQKEITNLVNTLFNAFLEADVRKVSPSDYSLFQVADMFCTLALLETKLENEGLSNSETEFFLNARNLRKNYLKPTAAKRIFN</sequence>
<dbReference type="AlphaFoldDB" id="A0A930KHB0"/>
<dbReference type="Pfam" id="PF12686">
    <property type="entry name" value="DUF3800"/>
    <property type="match status" value="1"/>
</dbReference>
<gene>
    <name evidence="1" type="ORF">HXO56_11795</name>
</gene>
<dbReference type="Proteomes" id="UP000769484">
    <property type="component" value="Unassembled WGS sequence"/>
</dbReference>
<evidence type="ECO:0000313" key="1">
    <source>
        <dbReference type="EMBL" id="MBF1650738.1"/>
    </source>
</evidence>
<reference evidence="1" key="1">
    <citation type="submission" date="2020-04" db="EMBL/GenBank/DDBJ databases">
        <title>Deep metagenomics examines the oral microbiome during advanced dental caries in children, revealing novel taxa and co-occurrences with host molecules.</title>
        <authorList>
            <person name="Baker J.L."/>
            <person name="Morton J.T."/>
            <person name="Dinis M."/>
            <person name="Alvarez R."/>
            <person name="Tran N.C."/>
            <person name="Knight R."/>
            <person name="Edlund A."/>
        </authorList>
    </citation>
    <scope>NUCLEOTIDE SEQUENCE</scope>
    <source>
        <strain evidence="1">JCVI_47_bin.4</strain>
    </source>
</reference>
<evidence type="ECO:0000313" key="2">
    <source>
        <dbReference type="Proteomes" id="UP000769484"/>
    </source>
</evidence>
<protein>
    <submittedName>
        <fullName evidence="1">DUF3800 domain-containing protein</fullName>
    </submittedName>
</protein>
<name>A0A930KHB0_9MICC</name>